<dbReference type="SUPFAM" id="SSF55781">
    <property type="entry name" value="GAF domain-like"/>
    <property type="match status" value="1"/>
</dbReference>
<dbReference type="InterPro" id="IPR029016">
    <property type="entry name" value="GAF-like_dom_sf"/>
</dbReference>
<dbReference type="Proteomes" id="UP001567571">
    <property type="component" value="Unassembled WGS sequence"/>
</dbReference>
<evidence type="ECO:0000256" key="5">
    <source>
        <dbReference type="ARBA" id="ARBA00023012"/>
    </source>
</evidence>
<sequence>MNDAPEASAPDADLRAVLDRMADGFFAVDAGWRITYTNETGAAILRDAMADDVIESRDSVEGAHLWESIPDAVETEFYDRYHEAMETQEAVSFDSYYEPLDTWFDVRVSPSESGLSVHLRDITEQRELERQRERALHAVQRLYVVSSDRNRPFDEKLGSLFELGCEYLDVPNGFLTRIDEGTQHIEASHATHEALQAGESCPLDEAYCKRTVQVDDLLTVVDAAEEGWGDDPAFHRFNLGTYVGGRVEVDGELYGTLCFADTAARSKPFTELQQTFVRLLTRWVSYELERERAESQVQRERDRLDEFASVVSHDLRNPLNTAMGHVDLVAVDGDDDDHLEAAEDSLSRMATLIDDLLTLARDGAQVEDLTAVTLADLSREAWGTAETRDADLTVTVDRAVIRADRSRLRQLLENLFRNAVDHGGADVTVRVGALADGNGFFLEDDGPGIPASERDQVFESGFTTSDKGTGFGLRIVDEIASAHEWTVAVCEGTEGGARFEIEGVEFVDD</sequence>
<accession>A0AAV3SSX4</accession>
<comment type="caution">
    <text evidence="7">The sequence shown here is derived from an EMBL/GenBank/DDBJ whole genome shotgun (WGS) entry which is preliminary data.</text>
</comment>
<dbReference type="EMBL" id="JBEDNW010000007">
    <property type="protein sequence ID" value="MEZ3168292.1"/>
    <property type="molecule type" value="Genomic_DNA"/>
</dbReference>
<dbReference type="InterPro" id="IPR005467">
    <property type="entry name" value="His_kinase_dom"/>
</dbReference>
<evidence type="ECO:0000313" key="8">
    <source>
        <dbReference type="EMBL" id="MEZ3168292.1"/>
    </source>
</evidence>
<dbReference type="Gene3D" id="3.30.565.10">
    <property type="entry name" value="Histidine kinase-like ATPase, C-terminal domain"/>
    <property type="match status" value="1"/>
</dbReference>
<keyword evidence="3" id="KW-0808">Transferase</keyword>
<dbReference type="Proteomes" id="UP001501425">
    <property type="component" value="Unassembled WGS sequence"/>
</dbReference>
<evidence type="ECO:0000313" key="9">
    <source>
        <dbReference type="Proteomes" id="UP001501425"/>
    </source>
</evidence>
<dbReference type="Gene3D" id="3.30.450.20">
    <property type="entry name" value="PAS domain"/>
    <property type="match status" value="1"/>
</dbReference>
<dbReference type="InterPro" id="IPR003661">
    <property type="entry name" value="HisK_dim/P_dom"/>
</dbReference>
<dbReference type="EMBL" id="BAAADQ010000007">
    <property type="protein sequence ID" value="GAA0541714.1"/>
    <property type="molecule type" value="Genomic_DNA"/>
</dbReference>
<keyword evidence="10" id="KW-1185">Reference proteome</keyword>
<proteinExistence type="predicted"/>
<dbReference type="CDD" id="cd00082">
    <property type="entry name" value="HisKA"/>
    <property type="match status" value="1"/>
</dbReference>
<keyword evidence="5" id="KW-0902">Two-component regulatory system</keyword>
<evidence type="ECO:0000256" key="2">
    <source>
        <dbReference type="ARBA" id="ARBA00012438"/>
    </source>
</evidence>
<dbReference type="SUPFAM" id="SSF55785">
    <property type="entry name" value="PYP-like sensor domain (PAS domain)"/>
    <property type="match status" value="1"/>
</dbReference>
<gene>
    <name evidence="8" type="ORF">ABNG02_13250</name>
    <name evidence="7" type="ORF">GCM10008994_15960</name>
</gene>
<comment type="catalytic activity">
    <reaction evidence="1">
        <text>ATP + protein L-histidine = ADP + protein N-phospho-L-histidine.</text>
        <dbReference type="EC" id="2.7.13.3"/>
    </reaction>
</comment>
<dbReference type="InterPro" id="IPR003018">
    <property type="entry name" value="GAF"/>
</dbReference>
<keyword evidence="4" id="KW-0418">Kinase</keyword>
<dbReference type="SMART" id="SM00387">
    <property type="entry name" value="HATPase_c"/>
    <property type="match status" value="1"/>
</dbReference>
<dbReference type="PANTHER" id="PTHR43711">
    <property type="entry name" value="TWO-COMPONENT HISTIDINE KINASE"/>
    <property type="match status" value="1"/>
</dbReference>
<dbReference type="CDD" id="cd00075">
    <property type="entry name" value="HATPase"/>
    <property type="match status" value="1"/>
</dbReference>
<name>A0AAV3SSX4_9EURY</name>
<organism evidence="7 9">
    <name type="scientific">Halorubrum ejinorense</name>
    <dbReference type="NCBI Taxonomy" id="425309"/>
    <lineage>
        <taxon>Archaea</taxon>
        <taxon>Methanobacteriati</taxon>
        <taxon>Methanobacteriota</taxon>
        <taxon>Stenosarchaea group</taxon>
        <taxon>Halobacteria</taxon>
        <taxon>Halobacteriales</taxon>
        <taxon>Haloferacaceae</taxon>
        <taxon>Halorubrum</taxon>
    </lineage>
</organism>
<evidence type="ECO:0000313" key="7">
    <source>
        <dbReference type="EMBL" id="GAA0541714.1"/>
    </source>
</evidence>
<protein>
    <recommendedName>
        <fullName evidence="2">histidine kinase</fullName>
        <ecNumber evidence="2">2.7.13.3</ecNumber>
    </recommendedName>
</protein>
<dbReference type="Pfam" id="PF01590">
    <property type="entry name" value="GAF"/>
    <property type="match status" value="1"/>
</dbReference>
<dbReference type="InterPro" id="IPR050736">
    <property type="entry name" value="Sensor_HK_Regulatory"/>
</dbReference>
<feature type="domain" description="Histidine kinase" evidence="6">
    <location>
        <begin position="310"/>
        <end position="502"/>
    </location>
</feature>
<evidence type="ECO:0000313" key="10">
    <source>
        <dbReference type="Proteomes" id="UP001567571"/>
    </source>
</evidence>
<evidence type="ECO:0000256" key="1">
    <source>
        <dbReference type="ARBA" id="ARBA00000085"/>
    </source>
</evidence>
<keyword evidence="7" id="KW-0067">ATP-binding</keyword>
<reference evidence="7" key="1">
    <citation type="journal article" date="2014" name="Int. J. Syst. Evol. Microbiol.">
        <title>Complete genome sequence of Corynebacterium casei LMG S-19264T (=DSM 44701T), isolated from a smear-ripened cheese.</title>
        <authorList>
            <consortium name="US DOE Joint Genome Institute (JGI-PGF)"/>
            <person name="Walter F."/>
            <person name="Albersmeier A."/>
            <person name="Kalinowski J."/>
            <person name="Ruckert C."/>
        </authorList>
    </citation>
    <scope>NUCLEOTIDE SEQUENCE</scope>
    <source>
        <strain evidence="7">JCM 14265</strain>
    </source>
</reference>
<reference evidence="7" key="2">
    <citation type="submission" date="2023-12" db="EMBL/GenBank/DDBJ databases">
        <authorList>
            <person name="Sun Q."/>
            <person name="Inoue M."/>
        </authorList>
    </citation>
    <scope>NUCLEOTIDE SEQUENCE</scope>
    <source>
        <strain evidence="7">JCM 14265</strain>
    </source>
</reference>
<dbReference type="AlphaFoldDB" id="A0AAV3SSX4"/>
<dbReference type="RefSeq" id="WP_343778108.1">
    <property type="nucleotide sequence ID" value="NZ_BAAADQ010000007.1"/>
</dbReference>
<evidence type="ECO:0000256" key="4">
    <source>
        <dbReference type="ARBA" id="ARBA00022777"/>
    </source>
</evidence>
<evidence type="ECO:0000256" key="3">
    <source>
        <dbReference type="ARBA" id="ARBA00022679"/>
    </source>
</evidence>
<dbReference type="InterPro" id="IPR036890">
    <property type="entry name" value="HATPase_C_sf"/>
</dbReference>
<dbReference type="Pfam" id="PF08448">
    <property type="entry name" value="PAS_4"/>
    <property type="match status" value="1"/>
</dbReference>
<dbReference type="PANTHER" id="PTHR43711:SF1">
    <property type="entry name" value="HISTIDINE KINASE 1"/>
    <property type="match status" value="1"/>
</dbReference>
<dbReference type="Pfam" id="PF02518">
    <property type="entry name" value="HATPase_c"/>
    <property type="match status" value="1"/>
</dbReference>
<dbReference type="EC" id="2.7.13.3" evidence="2"/>
<dbReference type="SUPFAM" id="SSF55874">
    <property type="entry name" value="ATPase domain of HSP90 chaperone/DNA topoisomerase II/histidine kinase"/>
    <property type="match status" value="1"/>
</dbReference>
<keyword evidence="7" id="KW-0547">Nucleotide-binding</keyword>
<dbReference type="SUPFAM" id="SSF47384">
    <property type="entry name" value="Homodimeric domain of signal transducing histidine kinase"/>
    <property type="match status" value="1"/>
</dbReference>
<dbReference type="Gene3D" id="1.10.287.130">
    <property type="match status" value="1"/>
</dbReference>
<dbReference type="SMART" id="SM00388">
    <property type="entry name" value="HisKA"/>
    <property type="match status" value="1"/>
</dbReference>
<dbReference type="Pfam" id="PF00512">
    <property type="entry name" value="HisKA"/>
    <property type="match status" value="1"/>
</dbReference>
<evidence type="ECO:0000259" key="6">
    <source>
        <dbReference type="PROSITE" id="PS50109"/>
    </source>
</evidence>
<dbReference type="InterPro" id="IPR003594">
    <property type="entry name" value="HATPase_dom"/>
</dbReference>
<dbReference type="GO" id="GO:0005524">
    <property type="term" value="F:ATP binding"/>
    <property type="evidence" value="ECO:0007669"/>
    <property type="project" value="UniProtKB-KW"/>
</dbReference>
<dbReference type="PROSITE" id="PS50109">
    <property type="entry name" value="HIS_KIN"/>
    <property type="match status" value="1"/>
</dbReference>
<dbReference type="InterPro" id="IPR035965">
    <property type="entry name" value="PAS-like_dom_sf"/>
</dbReference>
<reference evidence="8 10" key="3">
    <citation type="submission" date="2024-06" db="EMBL/GenBank/DDBJ databases">
        <title>Halorubrum miltondacostae sp. nov., a potential PHA producer isolated from an inland solar saltern in Rio Maior, Portugal.</title>
        <authorList>
            <person name="Albuquerque L."/>
            <person name="Viver T."/>
            <person name="Barroso C."/>
            <person name="Claudino R."/>
            <person name="Galvan M."/>
            <person name="Simoes G."/>
            <person name="Lobo Da Cunha A."/>
            <person name="Egas C."/>
        </authorList>
    </citation>
    <scope>NUCLEOTIDE SEQUENCE [LARGE SCALE GENOMIC DNA]</scope>
    <source>
        <strain evidence="8 10">DSM 18646</strain>
    </source>
</reference>
<dbReference type="InterPro" id="IPR013656">
    <property type="entry name" value="PAS_4"/>
</dbReference>
<dbReference type="SMART" id="SM00065">
    <property type="entry name" value="GAF"/>
    <property type="match status" value="1"/>
</dbReference>
<dbReference type="Gene3D" id="3.30.450.40">
    <property type="match status" value="1"/>
</dbReference>
<dbReference type="InterPro" id="IPR036097">
    <property type="entry name" value="HisK_dim/P_sf"/>
</dbReference>
<dbReference type="GO" id="GO:0000155">
    <property type="term" value="F:phosphorelay sensor kinase activity"/>
    <property type="evidence" value="ECO:0007669"/>
    <property type="project" value="InterPro"/>
</dbReference>